<protein>
    <submittedName>
        <fullName evidence="1">Uncharacterized protein</fullName>
    </submittedName>
</protein>
<dbReference type="AlphaFoldDB" id="A0A563VZU1"/>
<gene>
    <name evidence="1" type="ORF">H1P_5140001</name>
</gene>
<organism evidence="1 2">
    <name type="scientific">Hyella patelloides LEGE 07179</name>
    <dbReference type="NCBI Taxonomy" id="945734"/>
    <lineage>
        <taxon>Bacteria</taxon>
        <taxon>Bacillati</taxon>
        <taxon>Cyanobacteriota</taxon>
        <taxon>Cyanophyceae</taxon>
        <taxon>Pleurocapsales</taxon>
        <taxon>Hyellaceae</taxon>
        <taxon>Hyella</taxon>
    </lineage>
</organism>
<dbReference type="EMBL" id="CAACVJ010000462">
    <property type="protein sequence ID" value="VEP16946.1"/>
    <property type="molecule type" value="Genomic_DNA"/>
</dbReference>
<keyword evidence="2" id="KW-1185">Reference proteome</keyword>
<reference evidence="1 2" key="1">
    <citation type="submission" date="2019-01" db="EMBL/GenBank/DDBJ databases">
        <authorList>
            <person name="Brito A."/>
        </authorList>
    </citation>
    <scope>NUCLEOTIDE SEQUENCE [LARGE SCALE GENOMIC DNA]</scope>
    <source>
        <strain evidence="1">1</strain>
    </source>
</reference>
<name>A0A563VZU1_9CYAN</name>
<accession>A0A563VZU1</accession>
<dbReference type="Proteomes" id="UP000320055">
    <property type="component" value="Unassembled WGS sequence"/>
</dbReference>
<dbReference type="RefSeq" id="WP_144875595.1">
    <property type="nucleotide sequence ID" value="NZ_LR214248.1"/>
</dbReference>
<sequence>MSNIRDYQLNLLYEKFDVLKYGSKSFSYLRVLQEHEIDYIKSDKGRIKRLELGFAPAVVIYRDFSDFINHTRDF</sequence>
<evidence type="ECO:0000313" key="1">
    <source>
        <dbReference type="EMBL" id="VEP16946.1"/>
    </source>
</evidence>
<proteinExistence type="predicted"/>
<evidence type="ECO:0000313" key="2">
    <source>
        <dbReference type="Proteomes" id="UP000320055"/>
    </source>
</evidence>